<gene>
    <name evidence="1" type="ORF">POCTA_138.1.T0060482</name>
</gene>
<dbReference type="Proteomes" id="UP000683925">
    <property type="component" value="Unassembled WGS sequence"/>
</dbReference>
<accession>A0A8S1S804</accession>
<dbReference type="AlphaFoldDB" id="A0A8S1S804"/>
<sequence length="324" mass="38007">MKSARCMEYLIDQFHLDDVIQYKEQNALISSNEDATVIVIFQKLQIEHYEDVDGRMQLIFQQELYQFKNTLFNRKYDIPTRLALNQKGDILLIEIHKTKFNLYYKKAQLQQWTHFYSNCTVQNISNYRFNSILKSFNSQFSCFLLQIQSTPKTIVLSIINTPQTKKLIQSLIQVTDCILNEDNNIILGRESNQLHFYKQKKVIPFQKINLPNGLLYAKFDQLNNLILLTKAHLEIYFQQLGQTYQKIAGIPIINNNQICNIVPIDAYIIIQRTYLGAEFAQVCQIEEGAIQLVGKIICRQIITSSSRSFYLVIKDKQIEIYRHN</sequence>
<evidence type="ECO:0000313" key="2">
    <source>
        <dbReference type="Proteomes" id="UP000683925"/>
    </source>
</evidence>
<reference evidence="1" key="1">
    <citation type="submission" date="2021-01" db="EMBL/GenBank/DDBJ databases">
        <authorList>
            <consortium name="Genoscope - CEA"/>
            <person name="William W."/>
        </authorList>
    </citation>
    <scope>NUCLEOTIDE SEQUENCE</scope>
</reference>
<organism evidence="1 2">
    <name type="scientific">Paramecium octaurelia</name>
    <dbReference type="NCBI Taxonomy" id="43137"/>
    <lineage>
        <taxon>Eukaryota</taxon>
        <taxon>Sar</taxon>
        <taxon>Alveolata</taxon>
        <taxon>Ciliophora</taxon>
        <taxon>Intramacronucleata</taxon>
        <taxon>Oligohymenophorea</taxon>
        <taxon>Peniculida</taxon>
        <taxon>Parameciidae</taxon>
        <taxon>Paramecium</taxon>
    </lineage>
</organism>
<protein>
    <submittedName>
        <fullName evidence="1">Uncharacterized protein</fullName>
    </submittedName>
</protein>
<evidence type="ECO:0000313" key="1">
    <source>
        <dbReference type="EMBL" id="CAD8135622.1"/>
    </source>
</evidence>
<dbReference type="EMBL" id="CAJJDP010000005">
    <property type="protein sequence ID" value="CAD8135622.1"/>
    <property type="molecule type" value="Genomic_DNA"/>
</dbReference>
<keyword evidence="2" id="KW-1185">Reference proteome</keyword>
<proteinExistence type="predicted"/>
<comment type="caution">
    <text evidence="1">The sequence shown here is derived from an EMBL/GenBank/DDBJ whole genome shotgun (WGS) entry which is preliminary data.</text>
</comment>
<dbReference type="OrthoDB" id="303788at2759"/>
<name>A0A8S1S804_PAROT</name>
<dbReference type="OMA" id="KFNLYYK"/>